<accession>A0A7W9NLH6</accession>
<organism evidence="7 8">
    <name type="scientific">Kutzneria kofuensis</name>
    <dbReference type="NCBI Taxonomy" id="103725"/>
    <lineage>
        <taxon>Bacteria</taxon>
        <taxon>Bacillati</taxon>
        <taxon>Actinomycetota</taxon>
        <taxon>Actinomycetes</taxon>
        <taxon>Pseudonocardiales</taxon>
        <taxon>Pseudonocardiaceae</taxon>
        <taxon>Kutzneria</taxon>
    </lineage>
</organism>
<evidence type="ECO:0000259" key="6">
    <source>
        <dbReference type="PROSITE" id="PS50949"/>
    </source>
</evidence>
<evidence type="ECO:0000256" key="5">
    <source>
        <dbReference type="ARBA" id="ARBA00023163"/>
    </source>
</evidence>
<dbReference type="SMART" id="SM00345">
    <property type="entry name" value="HTH_GNTR"/>
    <property type="match status" value="1"/>
</dbReference>
<name>A0A7W9NLH6_9PSEU</name>
<dbReference type="PANTHER" id="PTHR46577">
    <property type="entry name" value="HTH-TYPE TRANSCRIPTIONAL REGULATORY PROTEIN GABR"/>
    <property type="match status" value="1"/>
</dbReference>
<keyword evidence="8" id="KW-1185">Reference proteome</keyword>
<dbReference type="GO" id="GO:0003700">
    <property type="term" value="F:DNA-binding transcription factor activity"/>
    <property type="evidence" value="ECO:0007669"/>
    <property type="project" value="InterPro"/>
</dbReference>
<dbReference type="InterPro" id="IPR036390">
    <property type="entry name" value="WH_DNA-bd_sf"/>
</dbReference>
<evidence type="ECO:0000256" key="1">
    <source>
        <dbReference type="ARBA" id="ARBA00005384"/>
    </source>
</evidence>
<dbReference type="PROSITE" id="PS50949">
    <property type="entry name" value="HTH_GNTR"/>
    <property type="match status" value="1"/>
</dbReference>
<dbReference type="SUPFAM" id="SSF53383">
    <property type="entry name" value="PLP-dependent transferases"/>
    <property type="match status" value="1"/>
</dbReference>
<dbReference type="EMBL" id="JACHIR010000003">
    <property type="protein sequence ID" value="MBB5897712.1"/>
    <property type="molecule type" value="Genomic_DNA"/>
</dbReference>
<dbReference type="InterPro" id="IPR015421">
    <property type="entry name" value="PyrdxlP-dep_Trfase_major"/>
</dbReference>
<keyword evidence="4 7" id="KW-0238">DNA-binding</keyword>
<dbReference type="GO" id="GO:0030170">
    <property type="term" value="F:pyridoxal phosphate binding"/>
    <property type="evidence" value="ECO:0007669"/>
    <property type="project" value="InterPro"/>
</dbReference>
<dbReference type="Pfam" id="PF00155">
    <property type="entry name" value="Aminotran_1_2"/>
    <property type="match status" value="1"/>
</dbReference>
<keyword evidence="5" id="KW-0804">Transcription</keyword>
<gene>
    <name evidence="7" type="ORF">BJ998_008971</name>
</gene>
<keyword evidence="2" id="KW-0663">Pyridoxal phosphate</keyword>
<dbReference type="InterPro" id="IPR004839">
    <property type="entry name" value="Aminotransferase_I/II_large"/>
</dbReference>
<sequence length="474" mass="50092">MMEPIPWPVDRLVAQLGRWSASRGPLYLLLAERLRQLIDSGQLPPRAMLPPDRTLAQRLAVGRSTVVAAYERLRQDGKVDRHQGRGTWVKPAVLAGVRPSAVPAVNSLFVNYLEPMGDVMSLACAAPQDPPPELASALGRAIGRLPTGDIGYYPLGLPALRAAIADRYCRSGLPTTSDEILVTTGGQQALSLITQLFLAPGDHVVVQAPTYPGALELVRHAAAVVTPVAADELASAISSTRPRLAYVNATNHNPTGATMSGLARRRLVEAATDTVLIDDEVLADLSFDGVRPPGLASYGHGPVLTVASVTKLLWGGLRVGWIRGAAGDIAQLGRLKTIHDLGCAALEQLAVADLLPGLDSIVAGRVAELRVRHDHLCAELGKLLPDWSFARAEGGQCLWVRLPAGDASAFAQVALRHGVAVLPGTALGGGNSFLRIPFTAPVSELSLAMQRVAAAWRDYRPSIGPAPALHALVV</sequence>
<proteinExistence type="inferred from homology"/>
<dbReference type="CDD" id="cd07377">
    <property type="entry name" value="WHTH_GntR"/>
    <property type="match status" value="1"/>
</dbReference>
<keyword evidence="3" id="KW-0805">Transcription regulation</keyword>
<dbReference type="PANTHER" id="PTHR46577:SF1">
    <property type="entry name" value="HTH-TYPE TRANSCRIPTIONAL REGULATORY PROTEIN GABR"/>
    <property type="match status" value="1"/>
</dbReference>
<dbReference type="InterPro" id="IPR051446">
    <property type="entry name" value="HTH_trans_reg/aminotransferase"/>
</dbReference>
<evidence type="ECO:0000313" key="7">
    <source>
        <dbReference type="EMBL" id="MBB5897712.1"/>
    </source>
</evidence>
<dbReference type="Pfam" id="PF00392">
    <property type="entry name" value="GntR"/>
    <property type="match status" value="1"/>
</dbReference>
<dbReference type="GO" id="GO:0003677">
    <property type="term" value="F:DNA binding"/>
    <property type="evidence" value="ECO:0007669"/>
    <property type="project" value="UniProtKB-KW"/>
</dbReference>
<dbReference type="InterPro" id="IPR036388">
    <property type="entry name" value="WH-like_DNA-bd_sf"/>
</dbReference>
<evidence type="ECO:0000256" key="2">
    <source>
        <dbReference type="ARBA" id="ARBA00022898"/>
    </source>
</evidence>
<evidence type="ECO:0000313" key="8">
    <source>
        <dbReference type="Proteomes" id="UP000585638"/>
    </source>
</evidence>
<comment type="caution">
    <text evidence="7">The sequence shown here is derived from an EMBL/GenBank/DDBJ whole genome shotgun (WGS) entry which is preliminary data.</text>
</comment>
<dbReference type="InterPro" id="IPR000524">
    <property type="entry name" value="Tscrpt_reg_HTH_GntR"/>
</dbReference>
<reference evidence="7 8" key="1">
    <citation type="submission" date="2020-08" db="EMBL/GenBank/DDBJ databases">
        <title>Sequencing the genomes of 1000 actinobacteria strains.</title>
        <authorList>
            <person name="Klenk H.-P."/>
        </authorList>
    </citation>
    <scope>NUCLEOTIDE SEQUENCE [LARGE SCALE GENOMIC DNA]</scope>
    <source>
        <strain evidence="7 8">DSM 43851</strain>
    </source>
</reference>
<dbReference type="AlphaFoldDB" id="A0A7W9NLH6"/>
<evidence type="ECO:0000256" key="4">
    <source>
        <dbReference type="ARBA" id="ARBA00023125"/>
    </source>
</evidence>
<dbReference type="Gene3D" id="3.40.640.10">
    <property type="entry name" value="Type I PLP-dependent aspartate aminotransferase-like (Major domain)"/>
    <property type="match status" value="1"/>
</dbReference>
<dbReference type="InterPro" id="IPR015424">
    <property type="entry name" value="PyrdxlP-dep_Trfase"/>
</dbReference>
<feature type="domain" description="HTH gntR-type" evidence="6">
    <location>
        <begin position="24"/>
        <end position="92"/>
    </location>
</feature>
<comment type="similarity">
    <text evidence="1">In the C-terminal section; belongs to the class-I pyridoxal-phosphate-dependent aminotransferase family.</text>
</comment>
<dbReference type="Gene3D" id="1.10.10.10">
    <property type="entry name" value="Winged helix-like DNA-binding domain superfamily/Winged helix DNA-binding domain"/>
    <property type="match status" value="1"/>
</dbReference>
<dbReference type="SUPFAM" id="SSF46785">
    <property type="entry name" value="Winged helix' DNA-binding domain"/>
    <property type="match status" value="1"/>
</dbReference>
<evidence type="ECO:0000256" key="3">
    <source>
        <dbReference type="ARBA" id="ARBA00023015"/>
    </source>
</evidence>
<dbReference type="Proteomes" id="UP000585638">
    <property type="component" value="Unassembled WGS sequence"/>
</dbReference>
<dbReference type="CDD" id="cd00609">
    <property type="entry name" value="AAT_like"/>
    <property type="match status" value="1"/>
</dbReference>
<protein>
    <submittedName>
        <fullName evidence="7">DNA-binding transcriptional MocR family regulator</fullName>
    </submittedName>
</protein>